<dbReference type="Proteomes" id="UP000220797">
    <property type="component" value="Unassembled WGS sequence"/>
</dbReference>
<gene>
    <name evidence="7" type="ORF">PGAL8A_00043300</name>
</gene>
<proteinExistence type="predicted"/>
<dbReference type="EMBL" id="CVMV01000132">
    <property type="protein sequence ID" value="CRG98002.1"/>
    <property type="molecule type" value="Genomic_DNA"/>
</dbReference>
<dbReference type="PANTHER" id="PTHR44040">
    <property type="entry name" value="RETINOBLASTOMA-BINDING PROTEIN 5"/>
    <property type="match status" value="1"/>
</dbReference>
<evidence type="ECO:0000256" key="5">
    <source>
        <dbReference type="SAM" id="Coils"/>
    </source>
</evidence>
<keyword evidence="5" id="KW-0175">Coiled coil</keyword>
<keyword evidence="4" id="KW-0539">Nucleus</keyword>
<feature type="region of interest" description="Disordered" evidence="6">
    <location>
        <begin position="113"/>
        <end position="133"/>
    </location>
</feature>
<feature type="region of interest" description="Disordered" evidence="6">
    <location>
        <begin position="655"/>
        <end position="735"/>
    </location>
</feature>
<evidence type="ECO:0000256" key="4">
    <source>
        <dbReference type="ARBA" id="ARBA00023242"/>
    </source>
</evidence>
<keyword evidence="8" id="KW-1185">Reference proteome</keyword>
<dbReference type="GeneID" id="39728958"/>
<comment type="subcellular location">
    <subcellularLocation>
        <location evidence="1">Nucleus</location>
    </subcellularLocation>
</comment>
<organism evidence="7 8">
    <name type="scientific">Plasmodium gallinaceum</name>
    <dbReference type="NCBI Taxonomy" id="5849"/>
    <lineage>
        <taxon>Eukaryota</taxon>
        <taxon>Sar</taxon>
        <taxon>Alveolata</taxon>
        <taxon>Apicomplexa</taxon>
        <taxon>Aconoidasida</taxon>
        <taxon>Haemosporida</taxon>
        <taxon>Plasmodiidae</taxon>
        <taxon>Plasmodium</taxon>
        <taxon>Plasmodium (Haemamoeba)</taxon>
    </lineage>
</organism>
<evidence type="ECO:0000256" key="3">
    <source>
        <dbReference type="ARBA" id="ARBA00022737"/>
    </source>
</evidence>
<feature type="compositionally biased region" description="Polar residues" evidence="6">
    <location>
        <begin position="655"/>
        <end position="666"/>
    </location>
</feature>
<name>A0A1J1H3S7_PLAGA</name>
<feature type="compositionally biased region" description="Low complexity" evidence="6">
    <location>
        <begin position="114"/>
        <end position="124"/>
    </location>
</feature>
<keyword evidence="3" id="KW-0677">Repeat</keyword>
<comment type="caution">
    <text evidence="7">The sequence shown here is derived from an EMBL/GenBank/DDBJ whole genome shotgun (WGS) entry which is preliminary data.</text>
</comment>
<evidence type="ECO:0000256" key="2">
    <source>
        <dbReference type="ARBA" id="ARBA00022574"/>
    </source>
</evidence>
<evidence type="ECO:0000313" key="8">
    <source>
        <dbReference type="Proteomes" id="UP000220797"/>
    </source>
</evidence>
<dbReference type="OMA" id="FPCFFSE"/>
<dbReference type="InterPro" id="IPR037850">
    <property type="entry name" value="RBBP5/Swd1"/>
</dbReference>
<dbReference type="OrthoDB" id="196858at2759"/>
<dbReference type="GO" id="GO:0048188">
    <property type="term" value="C:Set1C/COMPASS complex"/>
    <property type="evidence" value="ECO:0007669"/>
    <property type="project" value="InterPro"/>
</dbReference>
<evidence type="ECO:0000313" key="7">
    <source>
        <dbReference type="EMBL" id="CRG98002.1"/>
    </source>
</evidence>
<feature type="coiled-coil region" evidence="5">
    <location>
        <begin position="787"/>
        <end position="814"/>
    </location>
</feature>
<keyword evidence="2" id="KW-0853">WD repeat</keyword>
<evidence type="ECO:0000256" key="1">
    <source>
        <dbReference type="ARBA" id="ARBA00004123"/>
    </source>
</evidence>
<reference evidence="7" key="1">
    <citation type="submission" date="2015-04" db="EMBL/GenBank/DDBJ databases">
        <authorList>
            <consortium name="Pathogen Informatics"/>
        </authorList>
    </citation>
    <scope>NUCLEOTIDE SEQUENCE [LARGE SCALE GENOMIC DNA]</scope>
    <source>
        <strain evidence="7">8A</strain>
    </source>
</reference>
<dbReference type="PANTHER" id="PTHR44040:SF1">
    <property type="entry name" value="RETINOBLASTOMA-BINDING PROTEIN 5"/>
    <property type="match status" value="1"/>
</dbReference>
<dbReference type="RefSeq" id="XP_028530799.1">
    <property type="nucleotide sequence ID" value="XM_028674448.1"/>
</dbReference>
<feature type="coiled-coil region" evidence="5">
    <location>
        <begin position="1241"/>
        <end position="1268"/>
    </location>
</feature>
<sequence length="1310" mass="157346">MDICISHFYNRQVKKNILQDIFYKLENLEHEEFLCFDVNHCGNVLVVCSKTHLYFFHILTGTLLMEYCYYNEEKYKKHISNNIDNKLNGNICTDNTLDNNDNDSIEKNDEVRKNISSSNNDNNITGPRDNDNNLINNLKTENINSVKLIGDKNYEDDKTNENLVEQNNLDYNILDKNVSEFFHNSMLENNSSVKDHNIKLNCKRKNTLSKGNKLRRVKKRSKYSQKNVNKNLDNTNNTKNKNNEVNNKKYVEDNFLDENKYIRKVQFIKSDKYILCVSKRYLNIYQIFESPITRIIYIDLMFLCVGIETIISDYLFFPCFFSEYFYFLYKKNEDKKPEDINNKLNNDIKLVNNTEEGVNKTDENLEFSKVHGEIKSGEKNCRKLMGHLDLFKSYYNLYMSLDFKRNRNFEICEVKFINLKKKKYIDNNGKKKKSMYIIDLIICVKEQIPYISRIYIKKEKDKLIDLNKEYMNDYVVDINHTFPLITIEQMSSTFQDNVKEKSFNTKKDIFYLKNKNKIKKKNPREFSKNSSINKSYMNQKHCESINISHVNNSNNSLNENISLLDNDSNYLNKNYFLSIGENVIDNQSNIEEIEKVIQEKSIENIKKENYEKNDEINDKKMSNQINNIYVEKEEKCEETYKEKKNKICNKDNVELNSKSNIEQNSQNKDEQNSQNKDEQNSQNKDEQNSQNKDEQNSQNKDEQNSQNKDEQNSQNKDEQNSQNKDEQNIENTNRKNEEFIHLNKYYKNYENDRKYTKKLLNTHFPVCLYKKKFKRRVKELPTTLNIYDNLDDLLKKISINKKNIEEKNSIFKQENGYYVFDYSEKEKSNYFTFPEDLLKNITTFKKLNKYMNVDKNKFYMFVGTHSYIFAFEMYYIKNNVPIGENKKKIINFLRKNCIYKQIEDITNEIYNVHSIFFKTIEKNIYNKNIKLKFLFKVYLGISTPLEIIIREKGNILCVRALEKVFLFRINYKYNFCYNLGITNEESFFLDERNSKEMCNDDIIMKMNKNHVKYIDEKELHIISDKAKKRKIYTYSYIDHIFLYYTIHNPIQKEINELCYFSEDIYQSYLLVITLRSGIYTLYIYNLKHMDIQNAVKINISAYKGFKEVKWIKCYDMLVTLSNIGGYLLILKNKYLNNWSFFISDFELIDSNIEVIEEDNEFDRIENVQPKHKNIDDNIWKYIIIYLNLFIKNKVCIKNLIHPSSLFPILYTGYYKNSPRYFFYEYFHEIKNENILNCNFQKRIKKKKKEKINQKISKIKENLDNYLNKKLERKKDEFNKLQIKDNSNCVQLLTNSLTYYLYYKNIINFSI</sequence>
<feature type="compositionally biased region" description="Basic and acidic residues" evidence="6">
    <location>
        <begin position="667"/>
        <end position="735"/>
    </location>
</feature>
<accession>A0A1J1H3S7</accession>
<protein>
    <submittedName>
        <fullName evidence="7">Uncharacterized protein</fullName>
    </submittedName>
</protein>
<evidence type="ECO:0000256" key="6">
    <source>
        <dbReference type="SAM" id="MobiDB-lite"/>
    </source>
</evidence>
<dbReference type="VEuPathDB" id="PlasmoDB:PGAL8A_00043300"/>